<gene>
    <name evidence="1" type="ORF">PDJAM_G00143260</name>
</gene>
<proteinExistence type="predicted"/>
<reference evidence="1" key="1">
    <citation type="submission" date="2020-02" db="EMBL/GenBank/DDBJ databases">
        <title>Genome sequencing of the panga catfish, Pangasius djambal.</title>
        <authorList>
            <person name="Wen M."/>
            <person name="Zahm M."/>
            <person name="Roques C."/>
            <person name="Cabau C."/>
            <person name="Klopp C."/>
            <person name="Donnadieu C."/>
            <person name="Jouanno E."/>
            <person name="Avarre J.-C."/>
            <person name="Campet M."/>
            <person name="Ha T."/>
            <person name="Dugue R."/>
            <person name="Lampietro C."/>
            <person name="Louis A."/>
            <person name="Herpin A."/>
            <person name="Echchiki A."/>
            <person name="Berthelot C."/>
            <person name="Parey E."/>
            <person name="Roest-Crollius H."/>
            <person name="Braasch I."/>
            <person name="Postlethwait J.H."/>
            <person name="Bobe J."/>
            <person name="Montfort J."/>
            <person name="Bouchez O."/>
            <person name="Begum T."/>
            <person name="Schartl M."/>
            <person name="Gustiano R."/>
            <person name="Guiguen Y."/>
        </authorList>
    </citation>
    <scope>NUCLEOTIDE SEQUENCE</scope>
    <source>
        <strain evidence="1">Pdj_M5554</strain>
    </source>
</reference>
<dbReference type="Proteomes" id="UP000830395">
    <property type="component" value="Chromosome 24"/>
</dbReference>
<sequence length="301" mass="33380">MIQTSLGTLSLMELSDVAQLKALYIRIFWRCTLTSRLLEERAQVLSREITPGEPIDVYLPLTDLVEVSFTATDAAQPSDLQICTVNAQVLSREITPGEPIDVYLPLTDLVEVSFTATDAAQPSDLQICTVNNEKIWCSPDYKERASRINTLQIKEGHVSDSGNYTVRDVVNNETLAIVKVRVRDCKGGSGAALVSQTHSLEHHSVSEEKPCPDCKQDRAMPAWEIALIVVLVILLIVAGLVIGYLWKQIQQLRGESADRHQPLQMTENTNQHQQNGTNGHTDHSPEDVEISVHTALTNPQH</sequence>
<comment type="caution">
    <text evidence="1">The sequence shown here is derived from an EMBL/GenBank/DDBJ whole genome shotgun (WGS) entry which is preliminary data.</text>
</comment>
<evidence type="ECO:0000313" key="1">
    <source>
        <dbReference type="EMBL" id="MCJ8746573.1"/>
    </source>
</evidence>
<dbReference type="EMBL" id="CM040998">
    <property type="protein sequence ID" value="MCJ8746573.1"/>
    <property type="molecule type" value="Genomic_DNA"/>
</dbReference>
<organism evidence="1 2">
    <name type="scientific">Pangasius djambal</name>
    <dbReference type="NCBI Taxonomy" id="1691987"/>
    <lineage>
        <taxon>Eukaryota</taxon>
        <taxon>Metazoa</taxon>
        <taxon>Chordata</taxon>
        <taxon>Craniata</taxon>
        <taxon>Vertebrata</taxon>
        <taxon>Euteleostomi</taxon>
        <taxon>Actinopterygii</taxon>
        <taxon>Neopterygii</taxon>
        <taxon>Teleostei</taxon>
        <taxon>Ostariophysi</taxon>
        <taxon>Siluriformes</taxon>
        <taxon>Pangasiidae</taxon>
        <taxon>Pangasius</taxon>
    </lineage>
</organism>
<name>A0ACC5ZGF5_9TELE</name>
<keyword evidence="2" id="KW-1185">Reference proteome</keyword>
<protein>
    <submittedName>
        <fullName evidence="1">Uncharacterized protein</fullName>
    </submittedName>
</protein>
<evidence type="ECO:0000313" key="2">
    <source>
        <dbReference type="Proteomes" id="UP000830395"/>
    </source>
</evidence>
<accession>A0ACC5ZGF5</accession>